<dbReference type="EMBL" id="SMFR01000002">
    <property type="protein sequence ID" value="TCJ97129.1"/>
    <property type="molecule type" value="Genomic_DNA"/>
</dbReference>
<evidence type="ECO:0000259" key="6">
    <source>
        <dbReference type="Pfam" id="PF03328"/>
    </source>
</evidence>
<dbReference type="GO" id="GO:0016829">
    <property type="term" value="F:lyase activity"/>
    <property type="evidence" value="ECO:0007669"/>
    <property type="project" value="UniProtKB-KW"/>
</dbReference>
<evidence type="ECO:0000256" key="4">
    <source>
        <dbReference type="PIRSR" id="PIRSR015582-1"/>
    </source>
</evidence>
<accession>A0A4R1FU21</accession>
<evidence type="ECO:0000256" key="5">
    <source>
        <dbReference type="PIRSR" id="PIRSR015582-2"/>
    </source>
</evidence>
<sequence length="272" mass="28854">MRSALYVPGNRPDLFAKALTGRCDVVLLDLEDSVPLRDKESARAEVIAWVRSVPAHRSRIWVRVNSGELGNADLAAVAACGPAAVCLAKTESARQVGAAADILDRYESGSHAVRVCPLLETATAIYAAREIAMAPRVLRLQIGEADLCADTGISPGADERELLAVRSQVVLAAAAAGIAAPLAPVRTDFRDLDALRVSTHALRRLGFRGRACVHPAQVPVVNEVFTPSAADLERARALVADFDAAASGVMVDDTGAMVDLAVIRHARRLLEQ</sequence>
<dbReference type="PANTHER" id="PTHR32308:SF0">
    <property type="entry name" value="HPCH_HPAI ALDOLASE_CITRATE LYASE DOMAIN-CONTAINING PROTEIN"/>
    <property type="match status" value="1"/>
</dbReference>
<keyword evidence="2 5" id="KW-0479">Metal-binding</keyword>
<dbReference type="Proteomes" id="UP000294856">
    <property type="component" value="Unassembled WGS sequence"/>
</dbReference>
<feature type="binding site" evidence="5">
    <location>
        <position position="146"/>
    </location>
    <ligand>
        <name>Mg(2+)</name>
        <dbReference type="ChEBI" id="CHEBI:18420"/>
    </ligand>
</feature>
<dbReference type="Pfam" id="PF03328">
    <property type="entry name" value="HpcH_HpaI"/>
    <property type="match status" value="1"/>
</dbReference>
<dbReference type="Gene3D" id="3.20.20.60">
    <property type="entry name" value="Phosphoenolpyruvate-binding domains"/>
    <property type="match status" value="1"/>
</dbReference>
<evidence type="ECO:0000256" key="3">
    <source>
        <dbReference type="ARBA" id="ARBA00022842"/>
    </source>
</evidence>
<evidence type="ECO:0000256" key="2">
    <source>
        <dbReference type="ARBA" id="ARBA00022723"/>
    </source>
</evidence>
<name>A0A4R1FU21_9NOCA</name>
<dbReference type="InterPro" id="IPR005000">
    <property type="entry name" value="Aldolase/citrate-lyase_domain"/>
</dbReference>
<dbReference type="OrthoDB" id="4322898at2"/>
<proteinExistence type="predicted"/>
<evidence type="ECO:0000313" key="7">
    <source>
        <dbReference type="EMBL" id="TCJ97129.1"/>
    </source>
</evidence>
<dbReference type="STRING" id="1210063.GCA_001612665_00826"/>
<dbReference type="PIRSF" id="PIRSF015582">
    <property type="entry name" value="Cit_lyase_B"/>
    <property type="match status" value="1"/>
</dbReference>
<feature type="binding site" evidence="4">
    <location>
        <position position="63"/>
    </location>
    <ligand>
        <name>substrate</name>
    </ligand>
</feature>
<evidence type="ECO:0000313" key="8">
    <source>
        <dbReference type="Proteomes" id="UP000294856"/>
    </source>
</evidence>
<keyword evidence="8" id="KW-1185">Reference proteome</keyword>
<dbReference type="InterPro" id="IPR011206">
    <property type="entry name" value="Citrate_lyase_beta/mcl1/mcl2"/>
</dbReference>
<keyword evidence="3 5" id="KW-0460">Magnesium</keyword>
<dbReference type="SUPFAM" id="SSF51621">
    <property type="entry name" value="Phosphoenolpyruvate/pyruvate domain"/>
    <property type="match status" value="1"/>
</dbReference>
<feature type="binding site" evidence="5">
    <location>
        <position position="120"/>
    </location>
    <ligand>
        <name>Mg(2+)</name>
        <dbReference type="ChEBI" id="CHEBI:18420"/>
    </ligand>
</feature>
<feature type="binding site" evidence="4">
    <location>
        <position position="120"/>
    </location>
    <ligand>
        <name>substrate</name>
    </ligand>
</feature>
<organism evidence="7 8">
    <name type="scientific">Nocardia alba</name>
    <dbReference type="NCBI Taxonomy" id="225051"/>
    <lineage>
        <taxon>Bacteria</taxon>
        <taxon>Bacillati</taxon>
        <taxon>Actinomycetota</taxon>
        <taxon>Actinomycetes</taxon>
        <taxon>Mycobacteriales</taxon>
        <taxon>Nocardiaceae</taxon>
        <taxon>Nocardia</taxon>
    </lineage>
</organism>
<gene>
    <name evidence="7" type="ORF">DFR71_3165</name>
</gene>
<evidence type="ECO:0000256" key="1">
    <source>
        <dbReference type="ARBA" id="ARBA00001946"/>
    </source>
</evidence>
<dbReference type="InterPro" id="IPR015813">
    <property type="entry name" value="Pyrv/PenolPyrv_kinase-like_dom"/>
</dbReference>
<comment type="caution">
    <text evidence="7">The sequence shown here is derived from an EMBL/GenBank/DDBJ whole genome shotgun (WGS) entry which is preliminary data.</text>
</comment>
<dbReference type="GO" id="GO:0006107">
    <property type="term" value="P:oxaloacetate metabolic process"/>
    <property type="evidence" value="ECO:0007669"/>
    <property type="project" value="TreeGrafter"/>
</dbReference>
<dbReference type="PANTHER" id="PTHR32308">
    <property type="entry name" value="LYASE BETA SUBUNIT, PUTATIVE (AFU_ORTHOLOGUE AFUA_4G13030)-RELATED"/>
    <property type="match status" value="1"/>
</dbReference>
<dbReference type="AlphaFoldDB" id="A0A4R1FU21"/>
<protein>
    <submittedName>
        <fullName evidence="7">Citrate lyase subunit beta/citryl-CoA lyase</fullName>
    </submittedName>
</protein>
<dbReference type="InterPro" id="IPR040442">
    <property type="entry name" value="Pyrv_kinase-like_dom_sf"/>
</dbReference>
<reference evidence="7 8" key="1">
    <citation type="submission" date="2019-03" db="EMBL/GenBank/DDBJ databases">
        <title>Genomic Encyclopedia of Type Strains, Phase IV (KMG-IV): sequencing the most valuable type-strain genomes for metagenomic binning, comparative biology and taxonomic classification.</title>
        <authorList>
            <person name="Goeker M."/>
        </authorList>
    </citation>
    <scope>NUCLEOTIDE SEQUENCE [LARGE SCALE GENOMIC DNA]</scope>
    <source>
        <strain evidence="7 8">DSM 44684</strain>
    </source>
</reference>
<dbReference type="RefSeq" id="WP_067446062.1">
    <property type="nucleotide sequence ID" value="NZ_SMFR01000002.1"/>
</dbReference>
<comment type="cofactor">
    <cofactor evidence="1">
        <name>Mg(2+)</name>
        <dbReference type="ChEBI" id="CHEBI:18420"/>
    </cofactor>
</comment>
<feature type="domain" description="HpcH/HpaI aldolase/citrate lyase" evidence="6">
    <location>
        <begin position="2"/>
        <end position="215"/>
    </location>
</feature>
<keyword evidence="7" id="KW-0456">Lyase</keyword>
<dbReference type="GO" id="GO:0000287">
    <property type="term" value="F:magnesium ion binding"/>
    <property type="evidence" value="ECO:0007669"/>
    <property type="project" value="TreeGrafter"/>
</dbReference>